<dbReference type="EC" id="5.2.1.8" evidence="7"/>
<dbReference type="SUPFAM" id="SSF140984">
    <property type="entry name" value="PTPA-like"/>
    <property type="match status" value="1"/>
</dbReference>
<dbReference type="EMBL" id="CP119953">
    <property type="protein sequence ID" value="WFC95930.1"/>
    <property type="molecule type" value="Genomic_DNA"/>
</dbReference>
<dbReference type="Gene3D" id="1.20.120.1150">
    <property type="match status" value="1"/>
</dbReference>
<evidence type="ECO:0000313" key="9">
    <source>
        <dbReference type="EMBL" id="WFC95930.1"/>
    </source>
</evidence>
<dbReference type="Proteomes" id="UP001216638">
    <property type="component" value="Chromosome 3"/>
</dbReference>
<reference evidence="9" key="1">
    <citation type="submission" date="2023-03" db="EMBL/GenBank/DDBJ databases">
        <title>Mating type loci evolution in Malassezia.</title>
        <authorList>
            <person name="Coelho M.A."/>
        </authorList>
    </citation>
    <scope>NUCLEOTIDE SEQUENCE</scope>
    <source>
        <strain evidence="9">CBS 14135</strain>
    </source>
</reference>
<dbReference type="GO" id="GO:0008160">
    <property type="term" value="F:protein tyrosine phosphatase activator activity"/>
    <property type="evidence" value="ECO:0007669"/>
    <property type="project" value="TreeGrafter"/>
</dbReference>
<evidence type="ECO:0000256" key="7">
    <source>
        <dbReference type="RuleBase" id="RU361210"/>
    </source>
</evidence>
<dbReference type="InterPro" id="IPR004327">
    <property type="entry name" value="Phstyr_phstse_ac"/>
</dbReference>
<organism evidence="9 10">
    <name type="scientific">Malassezia brasiliensis</name>
    <dbReference type="NCBI Taxonomy" id="1821822"/>
    <lineage>
        <taxon>Eukaryota</taxon>
        <taxon>Fungi</taxon>
        <taxon>Dikarya</taxon>
        <taxon>Basidiomycota</taxon>
        <taxon>Ustilaginomycotina</taxon>
        <taxon>Malasseziomycetes</taxon>
        <taxon>Malasseziales</taxon>
        <taxon>Malasseziaceae</taxon>
        <taxon>Malassezia</taxon>
    </lineage>
</organism>
<dbReference type="InterPro" id="IPR037218">
    <property type="entry name" value="PTPA_sf"/>
</dbReference>
<dbReference type="GO" id="GO:0003755">
    <property type="term" value="F:peptidyl-prolyl cis-trans isomerase activity"/>
    <property type="evidence" value="ECO:0007669"/>
    <property type="project" value="UniProtKB-KW"/>
</dbReference>
<keyword evidence="6 7" id="KW-0413">Isomerase</keyword>
<dbReference type="GO" id="GO:0005634">
    <property type="term" value="C:nucleus"/>
    <property type="evidence" value="ECO:0007669"/>
    <property type="project" value="TreeGrafter"/>
</dbReference>
<feature type="region of interest" description="Disordered" evidence="8">
    <location>
        <begin position="400"/>
        <end position="449"/>
    </location>
</feature>
<accession>A0AAF0DTF8</accession>
<keyword evidence="4 7" id="KW-0963">Cytoplasm</keyword>
<name>A0AAF0DTF8_9BASI</name>
<dbReference type="PANTHER" id="PTHR10012">
    <property type="entry name" value="SERINE/THREONINE-PROTEIN PHOSPHATASE 2A REGULATORY SUBUNIT B"/>
    <property type="match status" value="1"/>
</dbReference>
<dbReference type="GO" id="GO:0005737">
    <property type="term" value="C:cytoplasm"/>
    <property type="evidence" value="ECO:0007669"/>
    <property type="project" value="UniProtKB-SubCell"/>
</dbReference>
<dbReference type="Pfam" id="PF03095">
    <property type="entry name" value="PTPA"/>
    <property type="match status" value="1"/>
</dbReference>
<gene>
    <name evidence="9" type="primary">RRD1</name>
    <name evidence="9" type="ORF">MBRA1_002585</name>
</gene>
<protein>
    <recommendedName>
        <fullName evidence="7">Serine/threonine-protein phosphatase 2A activator</fullName>
        <ecNumber evidence="7">5.2.1.8</ecNumber>
    </recommendedName>
    <alternativeName>
        <fullName evidence="7">Phosphotyrosyl phosphatase activator</fullName>
    </alternativeName>
</protein>
<dbReference type="GO" id="GO:0000159">
    <property type="term" value="C:protein phosphatase type 2A complex"/>
    <property type="evidence" value="ECO:0007669"/>
    <property type="project" value="TreeGrafter"/>
</dbReference>
<dbReference type="InterPro" id="IPR043170">
    <property type="entry name" value="PTPA_C_lid"/>
</dbReference>
<evidence type="ECO:0000256" key="8">
    <source>
        <dbReference type="SAM" id="MobiDB-lite"/>
    </source>
</evidence>
<dbReference type="CDD" id="cd04087">
    <property type="entry name" value="PTPA"/>
    <property type="match status" value="1"/>
</dbReference>
<comment type="catalytic activity">
    <reaction evidence="1 7">
        <text>[protein]-peptidylproline (omega=180) = [protein]-peptidylproline (omega=0)</text>
        <dbReference type="Rhea" id="RHEA:16237"/>
        <dbReference type="Rhea" id="RHEA-COMP:10747"/>
        <dbReference type="Rhea" id="RHEA-COMP:10748"/>
        <dbReference type="ChEBI" id="CHEBI:83833"/>
        <dbReference type="ChEBI" id="CHEBI:83834"/>
        <dbReference type="EC" id="5.2.1.8"/>
    </reaction>
</comment>
<dbReference type="PANTHER" id="PTHR10012:SF0">
    <property type="entry name" value="SERINE_THREONINE-PROTEIN PHOSPHATASE 2A ACTIVATOR"/>
    <property type="match status" value="1"/>
</dbReference>
<proteinExistence type="inferred from homology"/>
<dbReference type="AlphaFoldDB" id="A0AAF0DTF8"/>
<evidence type="ECO:0000256" key="1">
    <source>
        <dbReference type="ARBA" id="ARBA00000971"/>
    </source>
</evidence>
<keyword evidence="10" id="KW-1185">Reference proteome</keyword>
<keyword evidence="5 7" id="KW-0697">Rotamase</keyword>
<evidence type="ECO:0000256" key="5">
    <source>
        <dbReference type="ARBA" id="ARBA00023110"/>
    </source>
</evidence>
<comment type="similarity">
    <text evidence="3 7">Belongs to the PTPA-type PPIase family.</text>
</comment>
<dbReference type="GO" id="GO:0007052">
    <property type="term" value="P:mitotic spindle organization"/>
    <property type="evidence" value="ECO:0007669"/>
    <property type="project" value="TreeGrafter"/>
</dbReference>
<evidence type="ECO:0000256" key="2">
    <source>
        <dbReference type="ARBA" id="ARBA00004496"/>
    </source>
</evidence>
<evidence type="ECO:0000256" key="3">
    <source>
        <dbReference type="ARBA" id="ARBA00011019"/>
    </source>
</evidence>
<comment type="function">
    <text evidence="7">PPIases accelerate the folding of proteins. It catalyzes the cis-trans isomerization of proline imidic peptide bonds in oligopeptides.</text>
</comment>
<sequence>MVTSLPLPAWIDVSSAETRAHLRAPERRIKAEEDMDIWRASVAHDEIVLFLMRLSEASVNAPTRDVAWNAESAAARASSHDPIDMVIALLQKLDTWTDEIEPQTSAQRFGNLSFRTWGKRLEGCVESLHTELLPKPLQPFAQELRAYFFEAFGSFVRIDYGTGHELNFVAWLDYLHRLHFFVDSTEADAVHRVEERLALEVFPAYLRVVWHLQDRYSLEPAGSHGVWGLDDYQFVPYILGAAQLRDSTSFTPQSVISRNLYPFVSQPGPRSGPRISVEATLMYSPPGTHTPIPNLYISSLARIHSLKRGAFAEHSPLLTDISTNVPSWYKVYTGMLKMYDAECLLKQPVVQHFVFGGVGFQWPDVGPATHAGRATAHPASLGSVSKGPLGVPKSVFPGSTIHSPHPHVPRPGIGMPRPGGGTARSGTGVPRAGGALPRLTHRPYPPSNA</sequence>
<evidence type="ECO:0000256" key="4">
    <source>
        <dbReference type="ARBA" id="ARBA00022490"/>
    </source>
</evidence>
<evidence type="ECO:0000313" key="10">
    <source>
        <dbReference type="Proteomes" id="UP001216638"/>
    </source>
</evidence>
<evidence type="ECO:0000256" key="6">
    <source>
        <dbReference type="ARBA" id="ARBA00023235"/>
    </source>
</evidence>
<comment type="subcellular location">
    <subcellularLocation>
        <location evidence="2 7">Cytoplasm</location>
    </subcellularLocation>
</comment>